<name>A0ACC0IRW5_9ERIC</name>
<gene>
    <name evidence="1" type="ORF">LOK49_LG02G01591</name>
</gene>
<protein>
    <submittedName>
        <fullName evidence="1">Histone-lysine N-methyltransferase EZ3</fullName>
    </submittedName>
</protein>
<accession>A0ACC0IRW5</accession>
<evidence type="ECO:0000313" key="1">
    <source>
        <dbReference type="EMBL" id="KAI8027660.1"/>
    </source>
</evidence>
<comment type="caution">
    <text evidence="1">The sequence shown here is derived from an EMBL/GenBank/DDBJ whole genome shotgun (WGS) entry which is preliminary data.</text>
</comment>
<organism evidence="1 2">
    <name type="scientific">Camellia lanceoleosa</name>
    <dbReference type="NCBI Taxonomy" id="1840588"/>
    <lineage>
        <taxon>Eukaryota</taxon>
        <taxon>Viridiplantae</taxon>
        <taxon>Streptophyta</taxon>
        <taxon>Embryophyta</taxon>
        <taxon>Tracheophyta</taxon>
        <taxon>Spermatophyta</taxon>
        <taxon>Magnoliopsida</taxon>
        <taxon>eudicotyledons</taxon>
        <taxon>Gunneridae</taxon>
        <taxon>Pentapetalae</taxon>
        <taxon>asterids</taxon>
        <taxon>Ericales</taxon>
        <taxon>Theaceae</taxon>
        <taxon>Camellia</taxon>
    </lineage>
</organism>
<keyword evidence="2" id="KW-1185">Reference proteome</keyword>
<proteinExistence type="predicted"/>
<dbReference type="EMBL" id="CM045760">
    <property type="protein sequence ID" value="KAI8027660.1"/>
    <property type="molecule type" value="Genomic_DNA"/>
</dbReference>
<reference evidence="1 2" key="1">
    <citation type="journal article" date="2022" name="Plant J.">
        <title>Chromosome-level genome of Camellia lanceoleosa provides a valuable resource for understanding genome evolution and self-incompatibility.</title>
        <authorList>
            <person name="Gong W."/>
            <person name="Xiao S."/>
            <person name="Wang L."/>
            <person name="Liao Z."/>
            <person name="Chang Y."/>
            <person name="Mo W."/>
            <person name="Hu G."/>
            <person name="Li W."/>
            <person name="Zhao G."/>
            <person name="Zhu H."/>
            <person name="Hu X."/>
            <person name="Ji K."/>
            <person name="Xiang X."/>
            <person name="Song Q."/>
            <person name="Yuan D."/>
            <person name="Jin S."/>
            <person name="Zhang L."/>
        </authorList>
    </citation>
    <scope>NUCLEOTIDE SEQUENCE [LARGE SCALE GENOMIC DNA]</scope>
    <source>
        <strain evidence="1">SQ_2022a</strain>
    </source>
</reference>
<sequence>MAEDQSVVGRRRIYYDPHGSEALICSDSEEEKREFSEGEDRILWMAFEEHGLNEEVLNILTVVSMVLLVGCWSAAPLMGCVQVRLAFDSDLGAVQPAGFGDEGLLAAILMVSCNLDGQLADGREDNYVHVSEAFMAGIAAGAVESVVSSPFELIKLRAQIGPLRCWPGGLCLSRSIGDLDVGEFIVPIPYVKQVKAVNGIIQKDHPRVQEEEETKSYEDDDNDDFEFLCVCKDPTSTDEIFYNSQIRLVFPIFGRDLLFSDVENCKGEMNSSKPPTPSPIRIPEDRNPPSCSSPEADELDGVPAGTYCV</sequence>
<dbReference type="Proteomes" id="UP001060215">
    <property type="component" value="Chromosome 3"/>
</dbReference>
<evidence type="ECO:0000313" key="2">
    <source>
        <dbReference type="Proteomes" id="UP001060215"/>
    </source>
</evidence>